<dbReference type="RefSeq" id="WP_091020537.1">
    <property type="nucleotide sequence ID" value="NZ_CP041744.1"/>
</dbReference>
<dbReference type="AlphaFoldDB" id="A0A1I3WBY7"/>
<keyword evidence="2" id="KW-1185">Reference proteome</keyword>
<dbReference type="Proteomes" id="UP000199548">
    <property type="component" value="Unassembled WGS sequence"/>
</dbReference>
<reference evidence="1 2" key="1">
    <citation type="submission" date="2016-10" db="EMBL/GenBank/DDBJ databases">
        <authorList>
            <person name="de Groot N.N."/>
        </authorList>
    </citation>
    <scope>NUCLEOTIDE SEQUENCE [LARGE SCALE GENOMIC DNA]</scope>
    <source>
        <strain evidence="1 2">LMG 23650</strain>
    </source>
</reference>
<evidence type="ECO:0000313" key="2">
    <source>
        <dbReference type="Proteomes" id="UP000199548"/>
    </source>
</evidence>
<protein>
    <submittedName>
        <fullName evidence="1">Uncharacterized protein</fullName>
    </submittedName>
</protein>
<proteinExistence type="predicted"/>
<gene>
    <name evidence="1" type="ORF">SAMN05192543_11717</name>
</gene>
<accession>A0A1I3WBY7</accession>
<dbReference type="STRING" id="420953.SAMN05192543_11717"/>
<evidence type="ECO:0000313" key="1">
    <source>
        <dbReference type="EMBL" id="SFK03936.1"/>
    </source>
</evidence>
<name>A0A1I3WBY7_9BURK</name>
<dbReference type="EMBL" id="FOQU01000017">
    <property type="protein sequence ID" value="SFK03936.1"/>
    <property type="molecule type" value="Genomic_DNA"/>
</dbReference>
<sequence length="196" mass="21641">MAKKNPRTINEFLLYTLDLQLTSHRWSWDACGEDVAVLKLWEKRRAVLSDSTVRIEVWAAPPWAKPTKAARNERRRSIERLKGGGATYAVLRGGDGSDDSDSRDYDADRMVRLSHVQVDPDGYEYAVVDREVTVSDFLARGTGAHATPVTAAELTTLLASLGAPGVITKNNNPCARHTTKTSTTGWRLGTSGWLRS</sequence>
<dbReference type="OrthoDB" id="9811869at2"/>
<organism evidence="1 2">
    <name type="scientific">Paraburkholderia megapolitana</name>
    <dbReference type="NCBI Taxonomy" id="420953"/>
    <lineage>
        <taxon>Bacteria</taxon>
        <taxon>Pseudomonadati</taxon>
        <taxon>Pseudomonadota</taxon>
        <taxon>Betaproteobacteria</taxon>
        <taxon>Burkholderiales</taxon>
        <taxon>Burkholderiaceae</taxon>
        <taxon>Paraburkholderia</taxon>
    </lineage>
</organism>